<name>A0ABW5ZCU1_9FLAO</name>
<organism evidence="1 2">
    <name type="scientific">Flavobacterium ardleyense</name>
    <dbReference type="NCBI Taxonomy" id="2038737"/>
    <lineage>
        <taxon>Bacteria</taxon>
        <taxon>Pseudomonadati</taxon>
        <taxon>Bacteroidota</taxon>
        <taxon>Flavobacteriia</taxon>
        <taxon>Flavobacteriales</taxon>
        <taxon>Flavobacteriaceae</taxon>
        <taxon>Flavobacterium</taxon>
    </lineage>
</organism>
<sequence>MNSNNLQEKYFNALTENYSLHCQNGGDYLSFKNILSFDFFHKADDLIINEVIVNWCFRETIIEFWDEKLISDLLLIVNEENLRINKFDKEDVNKSPFIYYYFENYFDFIEAKDKFLKVFEN</sequence>
<keyword evidence="2" id="KW-1185">Reference proteome</keyword>
<dbReference type="EMBL" id="JBHUOL010000018">
    <property type="protein sequence ID" value="MFD2909587.1"/>
    <property type="molecule type" value="Genomic_DNA"/>
</dbReference>
<proteinExistence type="predicted"/>
<protein>
    <submittedName>
        <fullName evidence="1">Uncharacterized protein</fullName>
    </submittedName>
</protein>
<evidence type="ECO:0000313" key="1">
    <source>
        <dbReference type="EMBL" id="MFD2909587.1"/>
    </source>
</evidence>
<reference evidence="2" key="1">
    <citation type="journal article" date="2019" name="Int. J. Syst. Evol. Microbiol.">
        <title>The Global Catalogue of Microorganisms (GCM) 10K type strain sequencing project: providing services to taxonomists for standard genome sequencing and annotation.</title>
        <authorList>
            <consortium name="The Broad Institute Genomics Platform"/>
            <consortium name="The Broad Institute Genome Sequencing Center for Infectious Disease"/>
            <person name="Wu L."/>
            <person name="Ma J."/>
        </authorList>
    </citation>
    <scope>NUCLEOTIDE SEQUENCE [LARGE SCALE GENOMIC DNA]</scope>
    <source>
        <strain evidence="2">KCTC 52644</strain>
    </source>
</reference>
<dbReference type="Proteomes" id="UP001597549">
    <property type="component" value="Unassembled WGS sequence"/>
</dbReference>
<gene>
    <name evidence="1" type="ORF">ACFSX9_12685</name>
</gene>
<evidence type="ECO:0000313" key="2">
    <source>
        <dbReference type="Proteomes" id="UP001597549"/>
    </source>
</evidence>
<comment type="caution">
    <text evidence="1">The sequence shown here is derived from an EMBL/GenBank/DDBJ whole genome shotgun (WGS) entry which is preliminary data.</text>
</comment>
<accession>A0ABW5ZCU1</accession>
<dbReference type="RefSeq" id="WP_379808215.1">
    <property type="nucleotide sequence ID" value="NZ_JBHUOL010000018.1"/>
</dbReference>